<evidence type="ECO:0000256" key="7">
    <source>
        <dbReference type="ARBA" id="ARBA00023180"/>
    </source>
</evidence>
<accession>A0ABR2BQH2</accession>
<keyword evidence="5" id="KW-0472">Membrane</keyword>
<dbReference type="InterPro" id="IPR001611">
    <property type="entry name" value="Leu-rich_rpt"/>
</dbReference>
<evidence type="ECO:0000256" key="6">
    <source>
        <dbReference type="ARBA" id="ARBA00023170"/>
    </source>
</evidence>
<gene>
    <name evidence="8" type="ORF">V6N12_034853</name>
</gene>
<keyword evidence="2" id="KW-0812">Transmembrane</keyword>
<evidence type="ECO:0000256" key="2">
    <source>
        <dbReference type="ARBA" id="ARBA00022692"/>
    </source>
</evidence>
<dbReference type="PANTHER" id="PTHR48063">
    <property type="entry name" value="LRR RECEPTOR-LIKE KINASE"/>
    <property type="match status" value="1"/>
</dbReference>
<dbReference type="SUPFAM" id="SSF52058">
    <property type="entry name" value="L domain-like"/>
    <property type="match status" value="1"/>
</dbReference>
<evidence type="ECO:0000313" key="8">
    <source>
        <dbReference type="EMBL" id="KAK8508747.1"/>
    </source>
</evidence>
<keyword evidence="7" id="KW-0325">Glycoprotein</keyword>
<dbReference type="EMBL" id="JBBPBM010000097">
    <property type="protein sequence ID" value="KAK8508747.1"/>
    <property type="molecule type" value="Genomic_DNA"/>
</dbReference>
<keyword evidence="6" id="KW-0675">Receptor</keyword>
<dbReference type="Proteomes" id="UP001472677">
    <property type="component" value="Unassembled WGS sequence"/>
</dbReference>
<evidence type="ECO:0000256" key="5">
    <source>
        <dbReference type="ARBA" id="ARBA00023136"/>
    </source>
</evidence>
<dbReference type="Gene3D" id="3.80.10.10">
    <property type="entry name" value="Ribonuclease Inhibitor"/>
    <property type="match status" value="1"/>
</dbReference>
<comment type="caution">
    <text evidence="8">The sequence shown here is derived from an EMBL/GenBank/DDBJ whole genome shotgun (WGS) entry which is preliminary data.</text>
</comment>
<keyword evidence="3" id="KW-0732">Signal</keyword>
<organism evidence="8 9">
    <name type="scientific">Hibiscus sabdariffa</name>
    <name type="common">roselle</name>
    <dbReference type="NCBI Taxonomy" id="183260"/>
    <lineage>
        <taxon>Eukaryota</taxon>
        <taxon>Viridiplantae</taxon>
        <taxon>Streptophyta</taxon>
        <taxon>Embryophyta</taxon>
        <taxon>Tracheophyta</taxon>
        <taxon>Spermatophyta</taxon>
        <taxon>Magnoliopsida</taxon>
        <taxon>eudicotyledons</taxon>
        <taxon>Gunneridae</taxon>
        <taxon>Pentapetalae</taxon>
        <taxon>rosids</taxon>
        <taxon>malvids</taxon>
        <taxon>Malvales</taxon>
        <taxon>Malvaceae</taxon>
        <taxon>Malvoideae</taxon>
        <taxon>Hibiscus</taxon>
    </lineage>
</organism>
<protein>
    <submittedName>
        <fullName evidence="8">Uncharacterized protein</fullName>
    </submittedName>
</protein>
<dbReference type="InterPro" id="IPR032675">
    <property type="entry name" value="LRR_dom_sf"/>
</dbReference>
<dbReference type="InterPro" id="IPR046956">
    <property type="entry name" value="RLP23-like"/>
</dbReference>
<sequence>MSGELPSALQNCMHLVILDLSENHFTGSVPTWMGDKLSDLVNLDLAHNNFSGAIPKCFSNLSAMATKYQGFGYLGNWYFGFGEIPEELGTLIGLISLNLPGNLLTGNIPDSIGNMELIESLDLSMN</sequence>
<evidence type="ECO:0000256" key="1">
    <source>
        <dbReference type="ARBA" id="ARBA00004479"/>
    </source>
</evidence>
<keyword evidence="4" id="KW-1133">Transmembrane helix</keyword>
<dbReference type="Pfam" id="PF00560">
    <property type="entry name" value="LRR_1"/>
    <property type="match status" value="3"/>
</dbReference>
<keyword evidence="9" id="KW-1185">Reference proteome</keyword>
<comment type="subcellular location">
    <subcellularLocation>
        <location evidence="1">Membrane</location>
        <topology evidence="1">Single-pass type I membrane protein</topology>
    </subcellularLocation>
</comment>
<name>A0ABR2BQH2_9ROSI</name>
<evidence type="ECO:0000256" key="4">
    <source>
        <dbReference type="ARBA" id="ARBA00022989"/>
    </source>
</evidence>
<evidence type="ECO:0000256" key="3">
    <source>
        <dbReference type="ARBA" id="ARBA00022729"/>
    </source>
</evidence>
<proteinExistence type="predicted"/>
<dbReference type="PANTHER" id="PTHR48063:SF48">
    <property type="entry name" value="LRR RECEPTOR-LIKE SERINE_THREONINE-PROTEIN KINASE FLS2"/>
    <property type="match status" value="1"/>
</dbReference>
<reference evidence="8 9" key="1">
    <citation type="journal article" date="2024" name="G3 (Bethesda)">
        <title>Genome assembly of Hibiscus sabdariffa L. provides insights into metabolisms of medicinal natural products.</title>
        <authorList>
            <person name="Kim T."/>
        </authorList>
    </citation>
    <scope>NUCLEOTIDE SEQUENCE [LARGE SCALE GENOMIC DNA]</scope>
    <source>
        <strain evidence="8">TK-2024</strain>
        <tissue evidence="8">Old leaves</tissue>
    </source>
</reference>
<evidence type="ECO:0000313" key="9">
    <source>
        <dbReference type="Proteomes" id="UP001472677"/>
    </source>
</evidence>